<dbReference type="Pfam" id="PF01388">
    <property type="entry name" value="ARID"/>
    <property type="match status" value="1"/>
</dbReference>
<dbReference type="InterPro" id="IPR036875">
    <property type="entry name" value="Znf_CCHC_sf"/>
</dbReference>
<dbReference type="GO" id="GO:0008270">
    <property type="term" value="F:zinc ion binding"/>
    <property type="evidence" value="ECO:0007669"/>
    <property type="project" value="InterPro"/>
</dbReference>
<dbReference type="SMART" id="SM00343">
    <property type="entry name" value="ZnF_C2HC"/>
    <property type="match status" value="1"/>
</dbReference>
<dbReference type="InterPro" id="IPR001878">
    <property type="entry name" value="Znf_CCHC"/>
</dbReference>
<dbReference type="InterPro" id="IPR001606">
    <property type="entry name" value="ARID_dom"/>
</dbReference>
<dbReference type="InterPro" id="IPR054722">
    <property type="entry name" value="PolX-like_BBD"/>
</dbReference>
<proteinExistence type="predicted"/>
<evidence type="ECO:0000313" key="4">
    <source>
        <dbReference type="Proteomes" id="UP000215914"/>
    </source>
</evidence>
<sequence length="560" mass="63995">MKFCDRCYMIDCDCEYDNNPVRSEWSWVSDDSDTNIGIRAEGSHGHGKGCSRGNACLRGKGKGVEIGSSSDVGNVGKCGRGCNRGKRVAQGKPTKRSVKSSGKDYAKKKVPKGVGKKVNRKGKAPVGRPRKAGVTCFICKQFGHIASICPSRYINLGPLPEEDDYLVDGTSGGLFSEMWVVDPSFKTHMTRNRSLFKRFKRHFGVITNEKKKNFSFVHGIGEVRIPVDGRDKTISCISYVPKMEKNVLSLEQLLFQGIETVTTGDKCMLKRMFGAQVKNFDVYEDKSNVDLEEDYLNRFYDQFDVDNGYRMEKEKLKEYIEDYYEGEFKKEREERKKANGEGTSGTKKDEVVFSKKHKVCFMIYYEGMKDNPLQSRQELRERAVVLSQDEDDVIENGLIMDSCLEPLDLLLMHEELAGYDKFYDANFDDVLIWFLPSFLGIVKSREMPPKLLDGRDVNLLLLYRIVNLKGGIKKVLEDDSWAEVALEYGYEKVDGFEMKVSYVHYIELFEWYFEYMKEKGDKNAKAKEKDGKKNAQVKEVKTEDDADLVITFVVTDDEDA</sequence>
<dbReference type="GO" id="GO:0003677">
    <property type="term" value="F:DNA binding"/>
    <property type="evidence" value="ECO:0007669"/>
    <property type="project" value="InterPro"/>
</dbReference>
<dbReference type="InterPro" id="IPR036431">
    <property type="entry name" value="ARID_dom_sf"/>
</dbReference>
<feature type="region of interest" description="Disordered" evidence="1">
    <location>
        <begin position="85"/>
        <end position="129"/>
    </location>
</feature>
<reference evidence="3" key="2">
    <citation type="submission" date="2020-06" db="EMBL/GenBank/DDBJ databases">
        <title>Helianthus annuus Genome sequencing and assembly Release 2.</title>
        <authorList>
            <person name="Gouzy J."/>
            <person name="Langlade N."/>
            <person name="Munos S."/>
        </authorList>
    </citation>
    <scope>NUCLEOTIDE SEQUENCE</scope>
    <source>
        <tissue evidence="3">Leaves</tissue>
    </source>
</reference>
<keyword evidence="4" id="KW-1185">Reference proteome</keyword>
<reference evidence="3" key="1">
    <citation type="journal article" date="2017" name="Nature">
        <title>The sunflower genome provides insights into oil metabolism, flowering and Asterid evolution.</title>
        <authorList>
            <person name="Badouin H."/>
            <person name="Gouzy J."/>
            <person name="Grassa C.J."/>
            <person name="Murat F."/>
            <person name="Staton S.E."/>
            <person name="Cottret L."/>
            <person name="Lelandais-Briere C."/>
            <person name="Owens G.L."/>
            <person name="Carrere S."/>
            <person name="Mayjonade B."/>
            <person name="Legrand L."/>
            <person name="Gill N."/>
            <person name="Kane N.C."/>
            <person name="Bowers J.E."/>
            <person name="Hubner S."/>
            <person name="Bellec A."/>
            <person name="Berard A."/>
            <person name="Berges H."/>
            <person name="Blanchet N."/>
            <person name="Boniface M.C."/>
            <person name="Brunel D."/>
            <person name="Catrice O."/>
            <person name="Chaidir N."/>
            <person name="Claudel C."/>
            <person name="Donnadieu C."/>
            <person name="Faraut T."/>
            <person name="Fievet G."/>
            <person name="Helmstetter N."/>
            <person name="King M."/>
            <person name="Knapp S.J."/>
            <person name="Lai Z."/>
            <person name="Le Paslier M.C."/>
            <person name="Lippi Y."/>
            <person name="Lorenzon L."/>
            <person name="Mandel J.R."/>
            <person name="Marage G."/>
            <person name="Marchand G."/>
            <person name="Marquand E."/>
            <person name="Bret-Mestries E."/>
            <person name="Morien E."/>
            <person name="Nambeesan S."/>
            <person name="Nguyen T."/>
            <person name="Pegot-Espagnet P."/>
            <person name="Pouilly N."/>
            <person name="Raftis F."/>
            <person name="Sallet E."/>
            <person name="Schiex T."/>
            <person name="Thomas J."/>
            <person name="Vandecasteele C."/>
            <person name="Vares D."/>
            <person name="Vear F."/>
            <person name="Vautrin S."/>
            <person name="Crespi M."/>
            <person name="Mangin B."/>
            <person name="Burke J.M."/>
            <person name="Salse J."/>
            <person name="Munos S."/>
            <person name="Vincourt P."/>
            <person name="Rieseberg L.H."/>
            <person name="Langlade N.B."/>
        </authorList>
    </citation>
    <scope>NUCLEOTIDE SEQUENCE</scope>
    <source>
        <tissue evidence="3">Leaves</tissue>
    </source>
</reference>
<name>A0A9K3ISB9_HELAN</name>
<dbReference type="Pfam" id="PF22936">
    <property type="entry name" value="Pol_BBD"/>
    <property type="match status" value="1"/>
</dbReference>
<organism evidence="3 4">
    <name type="scientific">Helianthus annuus</name>
    <name type="common">Common sunflower</name>
    <dbReference type="NCBI Taxonomy" id="4232"/>
    <lineage>
        <taxon>Eukaryota</taxon>
        <taxon>Viridiplantae</taxon>
        <taxon>Streptophyta</taxon>
        <taxon>Embryophyta</taxon>
        <taxon>Tracheophyta</taxon>
        <taxon>Spermatophyta</taxon>
        <taxon>Magnoliopsida</taxon>
        <taxon>eudicotyledons</taxon>
        <taxon>Gunneridae</taxon>
        <taxon>Pentapetalae</taxon>
        <taxon>asterids</taxon>
        <taxon>campanulids</taxon>
        <taxon>Asterales</taxon>
        <taxon>Asteraceae</taxon>
        <taxon>Asteroideae</taxon>
        <taxon>Heliantheae alliance</taxon>
        <taxon>Heliantheae</taxon>
        <taxon>Helianthus</taxon>
    </lineage>
</organism>
<dbReference type="Gene3D" id="1.10.150.60">
    <property type="entry name" value="ARID DNA-binding domain"/>
    <property type="match status" value="1"/>
</dbReference>
<dbReference type="Pfam" id="PF00098">
    <property type="entry name" value="zf-CCHC"/>
    <property type="match status" value="1"/>
</dbReference>
<dbReference type="PROSITE" id="PS51011">
    <property type="entry name" value="ARID"/>
    <property type="match status" value="1"/>
</dbReference>
<dbReference type="Gramene" id="mRNA:HanXRQr2_Chr06g0256741">
    <property type="protein sequence ID" value="CDS:HanXRQr2_Chr06g0256741.1"/>
    <property type="gene ID" value="HanXRQr2_Chr06g0256741"/>
</dbReference>
<feature type="compositionally biased region" description="Basic residues" evidence="1">
    <location>
        <begin position="108"/>
        <end position="129"/>
    </location>
</feature>
<dbReference type="Proteomes" id="UP000215914">
    <property type="component" value="Unassembled WGS sequence"/>
</dbReference>
<dbReference type="Gene3D" id="4.10.60.10">
    <property type="entry name" value="Zinc finger, CCHC-type"/>
    <property type="match status" value="1"/>
</dbReference>
<evidence type="ECO:0000256" key="1">
    <source>
        <dbReference type="SAM" id="MobiDB-lite"/>
    </source>
</evidence>
<feature type="compositionally biased region" description="Basic residues" evidence="1">
    <location>
        <begin position="85"/>
        <end position="98"/>
    </location>
</feature>
<dbReference type="PANTHER" id="PTHR46410">
    <property type="entry name" value="AT-RICH INTERACTIVE DOMAIN-CONTAINING PROTEIN 2"/>
    <property type="match status" value="1"/>
</dbReference>
<protein>
    <submittedName>
        <fullName evidence="3">Transcription factor interactor and regulator CCHC(Zn) family</fullName>
    </submittedName>
</protein>
<evidence type="ECO:0000313" key="3">
    <source>
        <dbReference type="EMBL" id="KAF5802194.1"/>
    </source>
</evidence>
<dbReference type="SUPFAM" id="SSF57756">
    <property type="entry name" value="Retrovirus zinc finger-like domains"/>
    <property type="match status" value="1"/>
</dbReference>
<evidence type="ECO:0000259" key="2">
    <source>
        <dbReference type="PROSITE" id="PS51011"/>
    </source>
</evidence>
<dbReference type="SUPFAM" id="SSF46774">
    <property type="entry name" value="ARID-like"/>
    <property type="match status" value="1"/>
</dbReference>
<dbReference type="AlphaFoldDB" id="A0A9K3ISB9"/>
<dbReference type="CDD" id="cd16100">
    <property type="entry name" value="ARID"/>
    <property type="match status" value="1"/>
</dbReference>
<comment type="caution">
    <text evidence="3">The sequence shown here is derived from an EMBL/GenBank/DDBJ whole genome shotgun (WGS) entry which is preliminary data.</text>
</comment>
<accession>A0A9K3ISB9</accession>
<dbReference type="PANTHER" id="PTHR46410:SF26">
    <property type="entry name" value="BULB-TYPE LECTIN DOMAIN-CONTAINING PROTEIN-RELATED"/>
    <property type="match status" value="1"/>
</dbReference>
<feature type="domain" description="ARID" evidence="2">
    <location>
        <begin position="421"/>
        <end position="514"/>
    </location>
</feature>
<gene>
    <name evidence="3" type="ORF">HanXRQr2_Chr06g0256741</name>
</gene>
<dbReference type="EMBL" id="MNCJ02000321">
    <property type="protein sequence ID" value="KAF5802194.1"/>
    <property type="molecule type" value="Genomic_DNA"/>
</dbReference>
<dbReference type="SMART" id="SM00501">
    <property type="entry name" value="BRIGHT"/>
    <property type="match status" value="1"/>
</dbReference>